<gene>
    <name evidence="1" type="ORF">KOR34_04680</name>
</gene>
<name>A0A5C5VD54_9BACT</name>
<sequence length="175" mass="19093">MPTPANKPTLGRPPKYSAGQVINGLELVERLPKYKGRFRCHCGELFDARIGNIADGNTTSCGCNEGKHLPGEVFVGVELLERLEGGVGRFLCVCGVVFERNVPSVARSRRPSCGCRLRTGLYEVGAVFKGIAFVRQLDGRNGEFLCDCGRLFTADKYNVAASTNPSCGCHPRRRK</sequence>
<organism evidence="1 2">
    <name type="scientific">Posidoniimonas corsicana</name>
    <dbReference type="NCBI Taxonomy" id="1938618"/>
    <lineage>
        <taxon>Bacteria</taxon>
        <taxon>Pseudomonadati</taxon>
        <taxon>Planctomycetota</taxon>
        <taxon>Planctomycetia</taxon>
        <taxon>Pirellulales</taxon>
        <taxon>Lacipirellulaceae</taxon>
        <taxon>Posidoniimonas</taxon>
    </lineage>
</organism>
<dbReference type="AlphaFoldDB" id="A0A5C5VD54"/>
<evidence type="ECO:0000313" key="1">
    <source>
        <dbReference type="EMBL" id="TWT35575.1"/>
    </source>
</evidence>
<evidence type="ECO:0000313" key="2">
    <source>
        <dbReference type="Proteomes" id="UP000316714"/>
    </source>
</evidence>
<protein>
    <submittedName>
        <fullName evidence="1">Uncharacterized protein</fullName>
    </submittedName>
</protein>
<dbReference type="EMBL" id="SIHJ01000001">
    <property type="protein sequence ID" value="TWT35575.1"/>
    <property type="molecule type" value="Genomic_DNA"/>
</dbReference>
<accession>A0A5C5VD54</accession>
<dbReference type="RefSeq" id="WP_146561856.1">
    <property type="nucleotide sequence ID" value="NZ_SIHJ01000001.1"/>
</dbReference>
<reference evidence="1 2" key="1">
    <citation type="submission" date="2019-02" db="EMBL/GenBank/DDBJ databases">
        <title>Deep-cultivation of Planctomycetes and their phenomic and genomic characterization uncovers novel biology.</title>
        <authorList>
            <person name="Wiegand S."/>
            <person name="Jogler M."/>
            <person name="Boedeker C."/>
            <person name="Pinto D."/>
            <person name="Vollmers J."/>
            <person name="Rivas-Marin E."/>
            <person name="Kohn T."/>
            <person name="Peeters S.H."/>
            <person name="Heuer A."/>
            <person name="Rast P."/>
            <person name="Oberbeckmann S."/>
            <person name="Bunk B."/>
            <person name="Jeske O."/>
            <person name="Meyerdierks A."/>
            <person name="Storesund J.E."/>
            <person name="Kallscheuer N."/>
            <person name="Luecker S."/>
            <person name="Lage O.M."/>
            <person name="Pohl T."/>
            <person name="Merkel B.J."/>
            <person name="Hornburger P."/>
            <person name="Mueller R.-W."/>
            <person name="Bruemmer F."/>
            <person name="Labrenz M."/>
            <person name="Spormann A.M."/>
            <person name="Op Den Camp H."/>
            <person name="Overmann J."/>
            <person name="Amann R."/>
            <person name="Jetten M.S.M."/>
            <person name="Mascher T."/>
            <person name="Medema M.H."/>
            <person name="Devos D.P."/>
            <person name="Kaster A.-K."/>
            <person name="Ovreas L."/>
            <person name="Rohde M."/>
            <person name="Galperin M.Y."/>
            <person name="Jogler C."/>
        </authorList>
    </citation>
    <scope>NUCLEOTIDE SEQUENCE [LARGE SCALE GENOMIC DNA]</scope>
    <source>
        <strain evidence="1 2">KOR34</strain>
    </source>
</reference>
<keyword evidence="2" id="KW-1185">Reference proteome</keyword>
<proteinExistence type="predicted"/>
<comment type="caution">
    <text evidence="1">The sequence shown here is derived from an EMBL/GenBank/DDBJ whole genome shotgun (WGS) entry which is preliminary data.</text>
</comment>
<dbReference type="Proteomes" id="UP000316714">
    <property type="component" value="Unassembled WGS sequence"/>
</dbReference>